<dbReference type="InterPro" id="IPR013587">
    <property type="entry name" value="Nitrate/nitrite_sensing"/>
</dbReference>
<dbReference type="OrthoDB" id="2489132at2"/>
<dbReference type="FunFam" id="1.10.287.950:FF:000001">
    <property type="entry name" value="Methyl-accepting chemotaxis sensory transducer"/>
    <property type="match status" value="1"/>
</dbReference>
<keyword evidence="7" id="KW-1133">Transmembrane helix</keyword>
<evidence type="ECO:0000256" key="7">
    <source>
        <dbReference type="SAM" id="Phobius"/>
    </source>
</evidence>
<dbReference type="PANTHER" id="PTHR43531:SF14">
    <property type="entry name" value="METHYL-ACCEPTING CHEMOTAXIS PROTEIN I-RELATED"/>
    <property type="match status" value="1"/>
</dbReference>
<evidence type="ECO:0000256" key="3">
    <source>
        <dbReference type="ARBA" id="ARBA00022500"/>
    </source>
</evidence>
<keyword evidence="4 6" id="KW-0807">Transducer</keyword>
<dbReference type="Pfam" id="PF08376">
    <property type="entry name" value="NIT"/>
    <property type="match status" value="1"/>
</dbReference>
<dbReference type="EMBL" id="LN907827">
    <property type="protein sequence ID" value="CUU23281.1"/>
    <property type="molecule type" value="Genomic_DNA"/>
</dbReference>
<evidence type="ECO:0000256" key="1">
    <source>
        <dbReference type="ARBA" id="ARBA00004370"/>
    </source>
</evidence>
<accession>A0A0U5GJF4</accession>
<dbReference type="Pfam" id="PF00672">
    <property type="entry name" value="HAMP"/>
    <property type="match status" value="1"/>
</dbReference>
<dbReference type="GeneID" id="84613922"/>
<dbReference type="SUPFAM" id="SSF58104">
    <property type="entry name" value="Methyl-accepting chemotaxis protein (MCP) signaling domain"/>
    <property type="match status" value="1"/>
</dbReference>
<keyword evidence="2" id="KW-0488">Methylation</keyword>
<dbReference type="GO" id="GO:0005886">
    <property type="term" value="C:plasma membrane"/>
    <property type="evidence" value="ECO:0007669"/>
    <property type="project" value="TreeGrafter"/>
</dbReference>
<dbReference type="InterPro" id="IPR004090">
    <property type="entry name" value="Chemotax_Me-accpt_rcpt"/>
</dbReference>
<evidence type="ECO:0000256" key="6">
    <source>
        <dbReference type="PROSITE-ProRule" id="PRU00284"/>
    </source>
</evidence>
<dbReference type="CDD" id="cd11386">
    <property type="entry name" value="MCP_signal"/>
    <property type="match status" value="1"/>
</dbReference>
<feature type="domain" description="Methyl-accepting transducer" evidence="8">
    <location>
        <begin position="396"/>
        <end position="625"/>
    </location>
</feature>
<organism evidence="10 11">
    <name type="scientific">Duffyella gerundensis</name>
    <dbReference type="NCBI Taxonomy" id="1619313"/>
    <lineage>
        <taxon>Bacteria</taxon>
        <taxon>Pseudomonadati</taxon>
        <taxon>Pseudomonadota</taxon>
        <taxon>Gammaproteobacteria</taxon>
        <taxon>Enterobacterales</taxon>
        <taxon>Erwiniaceae</taxon>
        <taxon>Duffyella</taxon>
    </lineage>
</organism>
<gene>
    <name evidence="10" type="ORF">EM595_1045</name>
</gene>
<keyword evidence="7" id="KW-0472">Membrane</keyword>
<name>A0A0U5GJF4_9GAMM</name>
<dbReference type="KEGG" id="ege:EM595_1045"/>
<dbReference type="AlphaFoldDB" id="A0A0U5GJF4"/>
<feature type="domain" description="HAMP" evidence="9">
    <location>
        <begin position="339"/>
        <end position="391"/>
    </location>
</feature>
<dbReference type="SMART" id="SM00304">
    <property type="entry name" value="HAMP"/>
    <property type="match status" value="1"/>
</dbReference>
<feature type="transmembrane region" description="Helical" evidence="7">
    <location>
        <begin position="317"/>
        <end position="337"/>
    </location>
</feature>
<evidence type="ECO:0000256" key="5">
    <source>
        <dbReference type="ARBA" id="ARBA00029447"/>
    </source>
</evidence>
<dbReference type="GO" id="GO:0007165">
    <property type="term" value="P:signal transduction"/>
    <property type="evidence" value="ECO:0007669"/>
    <property type="project" value="UniProtKB-KW"/>
</dbReference>
<dbReference type="PANTHER" id="PTHR43531">
    <property type="entry name" value="PROTEIN ICFG"/>
    <property type="match status" value="1"/>
</dbReference>
<dbReference type="GO" id="GO:0006935">
    <property type="term" value="P:chemotaxis"/>
    <property type="evidence" value="ECO:0007669"/>
    <property type="project" value="UniProtKB-KW"/>
</dbReference>
<dbReference type="PROSITE" id="PS50885">
    <property type="entry name" value="HAMP"/>
    <property type="match status" value="1"/>
</dbReference>
<dbReference type="RefSeq" id="WP_067428589.1">
    <property type="nucleotide sequence ID" value="NZ_CP073262.1"/>
</dbReference>
<keyword evidence="11" id="KW-1185">Reference proteome</keyword>
<evidence type="ECO:0000259" key="9">
    <source>
        <dbReference type="PROSITE" id="PS50885"/>
    </source>
</evidence>
<feature type="transmembrane region" description="Helical" evidence="7">
    <location>
        <begin position="12"/>
        <end position="33"/>
    </location>
</feature>
<dbReference type="CDD" id="cd06225">
    <property type="entry name" value="HAMP"/>
    <property type="match status" value="1"/>
</dbReference>
<dbReference type="InterPro" id="IPR004089">
    <property type="entry name" value="MCPsignal_dom"/>
</dbReference>
<comment type="similarity">
    <text evidence="5">Belongs to the methyl-accepting chemotaxis (MCP) protein family.</text>
</comment>
<keyword evidence="7" id="KW-0812">Transmembrane</keyword>
<dbReference type="Gene3D" id="1.10.287.950">
    <property type="entry name" value="Methyl-accepting chemotaxis protein"/>
    <property type="match status" value="1"/>
</dbReference>
<evidence type="ECO:0000313" key="10">
    <source>
        <dbReference type="EMBL" id="CUU23281.1"/>
    </source>
</evidence>
<comment type="subcellular location">
    <subcellularLocation>
        <location evidence="1">Membrane</location>
    </subcellularLocation>
</comment>
<protein>
    <submittedName>
        <fullName evidence="10">Chemotaxis protein</fullName>
    </submittedName>
</protein>
<dbReference type="InterPro" id="IPR003660">
    <property type="entry name" value="HAMP_dom"/>
</dbReference>
<dbReference type="PRINTS" id="PR00260">
    <property type="entry name" value="CHEMTRNSDUCR"/>
</dbReference>
<dbReference type="Pfam" id="PF00015">
    <property type="entry name" value="MCPsignal"/>
    <property type="match status" value="1"/>
</dbReference>
<dbReference type="STRING" id="1619313.EM595_1045"/>
<reference evidence="11" key="1">
    <citation type="submission" date="2015-11" db="EMBL/GenBank/DDBJ databases">
        <authorList>
            <person name="Blom J."/>
        </authorList>
    </citation>
    <scope>NUCLEOTIDE SEQUENCE [LARGE SCALE GENOMIC DNA]</scope>
</reference>
<keyword evidence="3" id="KW-0145">Chemotaxis</keyword>
<dbReference type="PROSITE" id="PS50111">
    <property type="entry name" value="CHEMOTAXIS_TRANSDUC_2"/>
    <property type="match status" value="1"/>
</dbReference>
<evidence type="ECO:0000259" key="8">
    <source>
        <dbReference type="PROSITE" id="PS50111"/>
    </source>
</evidence>
<dbReference type="PATRIC" id="fig|1619313.3.peg.1087"/>
<sequence>MKNILDNMKLPAKFLLLGVFALILFIFPTWLFIQTGNQQIDAKNRELSGIPVEKEMLTLLNMLQRHRAESALAISKNTPDTASRSELVAQINQLSTAIIADLSRTDKQAQPLQQFDKVSNEWNQLQQDISAGKLTLANSLNRHARLIQSLLSANQDVLDFYGLSLDADLNTYQLIISIYSRLPDLTETLGQIRAAGTSLIAAGNTSDADYARMEFQVDNGQKALQDFSSSLQKSFAIDDALHSRFANASDGANDGAVKALQLAESIFITKNASVTPTEYVRVFTDAINRYTSMGSDISDTLVQMLDAQVEKSRHEQYTLLACLLAVALLVIFVAVMITRSVTRPVQSAVMIASKVAAGDLTSQITFAGNNEMADLLRALHLMQQRLAQLVSDIKNNAVTIASSSEEIAKGNGDLSSRTEEQASSLAETAASMEQLASIISQNADNTRYASGMAVSATDAALLSGEAMGSVMASMEKIHSSSGEIREITSVIDSIAFQTNILALNAAVEAARAGELGKGFAVVASEVRALAQRSAAAAKEIKGLIEQSVDHARQGISMAQNAGEKVKQSVAAIEQTSQLIKEISSSSDEQSGGISQINIAVNQMDQVTQQNAALVEQSAASADELAERAVSLRDMVAVFRTA</sequence>
<dbReference type="InterPro" id="IPR051310">
    <property type="entry name" value="MCP_chemotaxis"/>
</dbReference>
<dbReference type="SMART" id="SM00283">
    <property type="entry name" value="MA"/>
    <property type="match status" value="1"/>
</dbReference>
<dbReference type="Proteomes" id="UP000059419">
    <property type="component" value="Chromosome 1"/>
</dbReference>
<evidence type="ECO:0000256" key="2">
    <source>
        <dbReference type="ARBA" id="ARBA00022481"/>
    </source>
</evidence>
<evidence type="ECO:0000256" key="4">
    <source>
        <dbReference type="ARBA" id="ARBA00023224"/>
    </source>
</evidence>
<dbReference type="GO" id="GO:0004888">
    <property type="term" value="F:transmembrane signaling receptor activity"/>
    <property type="evidence" value="ECO:0007669"/>
    <property type="project" value="InterPro"/>
</dbReference>
<evidence type="ECO:0000313" key="11">
    <source>
        <dbReference type="Proteomes" id="UP000059419"/>
    </source>
</evidence>
<proteinExistence type="inferred from homology"/>